<organism evidence="3 4">
    <name type="scientific">Meganyctiphanes norvegica</name>
    <name type="common">Northern krill</name>
    <name type="synonym">Thysanopoda norvegica</name>
    <dbReference type="NCBI Taxonomy" id="48144"/>
    <lineage>
        <taxon>Eukaryota</taxon>
        <taxon>Metazoa</taxon>
        <taxon>Ecdysozoa</taxon>
        <taxon>Arthropoda</taxon>
        <taxon>Crustacea</taxon>
        <taxon>Multicrustacea</taxon>
        <taxon>Malacostraca</taxon>
        <taxon>Eumalacostraca</taxon>
        <taxon>Eucarida</taxon>
        <taxon>Euphausiacea</taxon>
        <taxon>Euphausiidae</taxon>
        <taxon>Meganyctiphanes</taxon>
    </lineage>
</organism>
<dbReference type="InterPro" id="IPR033616">
    <property type="entry name" value="BLTP1"/>
</dbReference>
<feature type="compositionally biased region" description="Basic and acidic residues" evidence="1">
    <location>
        <begin position="841"/>
        <end position="858"/>
    </location>
</feature>
<dbReference type="AlphaFoldDB" id="A0AAV2QH94"/>
<feature type="region of interest" description="Disordered" evidence="1">
    <location>
        <begin position="166"/>
        <end position="186"/>
    </location>
</feature>
<evidence type="ECO:0000313" key="4">
    <source>
        <dbReference type="Proteomes" id="UP001497623"/>
    </source>
</evidence>
<dbReference type="GO" id="GO:0098793">
    <property type="term" value="C:presynapse"/>
    <property type="evidence" value="ECO:0007669"/>
    <property type="project" value="GOC"/>
</dbReference>
<comment type="caution">
    <text evidence="3">The sequence shown here is derived from an EMBL/GenBank/DDBJ whole genome shotgun (WGS) entry which is preliminary data.</text>
</comment>
<proteinExistence type="predicted"/>
<name>A0AAV2QH94_MEGNR</name>
<dbReference type="InterPro" id="IPR056741">
    <property type="entry name" value="BLTP1_M"/>
</dbReference>
<feature type="compositionally biased region" description="Gly residues" evidence="1">
    <location>
        <begin position="574"/>
        <end position="583"/>
    </location>
</feature>
<feature type="region of interest" description="Disordered" evidence="1">
    <location>
        <begin position="124"/>
        <end position="147"/>
    </location>
</feature>
<feature type="domain" description="Bridge-like lipid transfer protein family member 1 middle region" evidence="2">
    <location>
        <begin position="28"/>
        <end position="395"/>
    </location>
</feature>
<feature type="region of interest" description="Disordered" evidence="1">
    <location>
        <begin position="550"/>
        <end position="598"/>
    </location>
</feature>
<feature type="region of interest" description="Disordered" evidence="1">
    <location>
        <begin position="451"/>
        <end position="504"/>
    </location>
</feature>
<dbReference type="EMBL" id="CAXKWB010005918">
    <property type="protein sequence ID" value="CAL4080533.1"/>
    <property type="molecule type" value="Genomic_DNA"/>
</dbReference>
<dbReference type="Pfam" id="PF25039">
    <property type="entry name" value="BLTP1_M"/>
    <property type="match status" value="2"/>
</dbReference>
<dbReference type="PANTHER" id="PTHR31640">
    <property type="entry name" value="TRANSMEMBRANE PROTEIN KIAA1109"/>
    <property type="match status" value="1"/>
</dbReference>
<dbReference type="GO" id="GO:0048488">
    <property type="term" value="P:synaptic vesicle endocytosis"/>
    <property type="evidence" value="ECO:0007669"/>
    <property type="project" value="TreeGrafter"/>
</dbReference>
<feature type="non-terminal residue" evidence="3">
    <location>
        <position position="865"/>
    </location>
</feature>
<evidence type="ECO:0000259" key="2">
    <source>
        <dbReference type="Pfam" id="PF25039"/>
    </source>
</evidence>
<evidence type="ECO:0000256" key="1">
    <source>
        <dbReference type="SAM" id="MobiDB-lite"/>
    </source>
</evidence>
<gene>
    <name evidence="3" type="ORF">MNOR_LOCUS11308</name>
</gene>
<protein>
    <recommendedName>
        <fullName evidence="2">Bridge-like lipid transfer protein family member 1 middle region domain-containing protein</fullName>
    </recommendedName>
</protein>
<accession>A0AAV2QH94</accession>
<feature type="domain" description="Bridge-like lipid transfer protein family member 1 middle region" evidence="2">
    <location>
        <begin position="662"/>
        <end position="847"/>
    </location>
</feature>
<dbReference type="PANTHER" id="PTHR31640:SF1">
    <property type="entry name" value="BRIDGE-LIKE LIPID TRANSFER PROTEIN FAMILY MEMBER 1"/>
    <property type="match status" value="1"/>
</dbReference>
<feature type="compositionally biased region" description="Polar residues" evidence="1">
    <location>
        <begin position="166"/>
        <end position="182"/>
    </location>
</feature>
<feature type="region of interest" description="Disordered" evidence="1">
    <location>
        <begin position="836"/>
        <end position="865"/>
    </location>
</feature>
<keyword evidence="4" id="KW-1185">Reference proteome</keyword>
<reference evidence="3 4" key="1">
    <citation type="submission" date="2024-05" db="EMBL/GenBank/DDBJ databases">
        <authorList>
            <person name="Wallberg A."/>
        </authorList>
    </citation>
    <scope>NUCLEOTIDE SEQUENCE [LARGE SCALE GENOMIC DNA]</scope>
</reference>
<evidence type="ECO:0000313" key="3">
    <source>
        <dbReference type="EMBL" id="CAL4080533.1"/>
    </source>
</evidence>
<feature type="non-terminal residue" evidence="3">
    <location>
        <position position="1"/>
    </location>
</feature>
<feature type="region of interest" description="Disordered" evidence="1">
    <location>
        <begin position="198"/>
        <end position="220"/>
    </location>
</feature>
<dbReference type="Proteomes" id="UP001497623">
    <property type="component" value="Unassembled WGS sequence"/>
</dbReference>
<sequence>QGKSKTRSTVDLLAEPVYIETSEKLQEENMASVNVSRMHVQLRRLKNESALLKDASITAIPNHRSKVLFTFKRGGRGYIDEDRESDSSIHATSEMLEDECMGFIMCEAGLENIALKAVKRKGFGGHQQAPDINSRSEGSAGGCGSSAAAAAGSASVGTWNTTGTASANGANGTSGPGISSQKNKADPIRSASISIVSNTSTHSGPAHSQHSGAPASMQSANESIKDIPIVQTKGEKKDITSFMVELRTVWFNFAAPPHSPITKKIDYTRLDWNLLSTASPSINAWMNPSDRVTVAVIQYLHASESRRLGVMASLMAEALDVQNIHVPVKVKYVKLTPLSTTLQEDPSCQLCAVLRRYLLQSSLRTIEANLASQHLPKLATLRQGVVVLSRQWKNALYMPLLMEQNFRNKHTRPAFTYRQTSVLESKLSNKLDPTADYEVTDEKTTLLEAQCGAPGSTKHDGGSSSSSSNSVEDITEGVVSSGSTQLPPRRVLPSFPPRSSHVSVTGILPTDKTLFDSPHRFKLPKLGAFGFLHSGSGGKATAVTNGHVATGVEERSATSRSSASDRLSSESHEGVGGGEGEGGTPHRKASLGPQKDQDDLYNWMVKQQEYNQMRPEAAKHTVTFPQGEGLAPVTDLRNEHHEMPQMKEDPSGLLPEPQGAHFLEAHLIFEPLLSAIGVMAQQVSGGALEQLGSNVTITGSVETLRVDIIESEASKLNRKRKKTGLNPGNAAETNYDTTHHSQVDYGKFYLDIGSEVPAFLCEHVGLEIDVSKVADDTREWVSQQQTLYVSRSTLKQHTSTILHFSLNVNYIAQQVNMPLLRLLHQISSMYQNARETQMGLKEQRPRHNKESILPDHHKNASYSAL</sequence>